<keyword evidence="9" id="KW-0066">ATP synthesis</keyword>
<dbReference type="HOGENOM" id="CLU_083674_1_0_1"/>
<sequence>MASRVQAFINCASQKASFFVSKTVYCGKVAGELTKTVYFKEGLQPPNISDFEMVYWRLLKQFKNAAAHPQQTLASVKSLGKNDLVKYGAVGVQMLGLYSLGEAIGRRHLVGYTNYSSHH</sequence>
<reference evidence="11" key="2">
    <citation type="journal article" date="2013" name="G3 (Bethesda)">
        <title>Genomes of Ashbya fungi isolated from insects reveal four mating-type loci, numerous translocations, lack of transposons, and distinct gene duplications.</title>
        <authorList>
            <person name="Dietrich F.S."/>
            <person name="Voegeli S."/>
            <person name="Kuo S."/>
            <person name="Philippsen P."/>
        </authorList>
    </citation>
    <scope>GENOME REANNOTATION</scope>
    <source>
        <strain evidence="11">ATCC 10895 / CBS 109.51 / FGSC 9923 / NRRL Y-1056</strain>
    </source>
</reference>
<evidence type="ECO:0000256" key="8">
    <source>
        <dbReference type="ARBA" id="ARBA00023136"/>
    </source>
</evidence>
<keyword evidence="6" id="KW-0406">Ion transport</keyword>
<evidence type="ECO:0000313" key="11">
    <source>
        <dbReference type="Proteomes" id="UP000000591"/>
    </source>
</evidence>
<dbReference type="OMA" id="CAQAYLN"/>
<accession>Q75AE2</accession>
<evidence type="ECO:0000256" key="1">
    <source>
        <dbReference type="ARBA" id="ARBA00004325"/>
    </source>
</evidence>
<dbReference type="KEGG" id="ago:AGOS_ADL025W"/>
<evidence type="ECO:0000256" key="2">
    <source>
        <dbReference type="ARBA" id="ARBA00005699"/>
    </source>
</evidence>
<dbReference type="GO" id="GO:0065003">
    <property type="term" value="P:protein-containing complex assembly"/>
    <property type="evidence" value="ECO:0007669"/>
    <property type="project" value="EnsemblFungi"/>
</dbReference>
<dbReference type="RefSeq" id="NP_984072.1">
    <property type="nucleotide sequence ID" value="NM_209425.1"/>
</dbReference>
<dbReference type="Proteomes" id="UP000000591">
    <property type="component" value="Chromosome IV"/>
</dbReference>
<comment type="similarity">
    <text evidence="2">Belongs to the ATPase g subunit family.</text>
</comment>
<keyword evidence="11" id="KW-1185">Reference proteome</keyword>
<keyword evidence="7" id="KW-0496">Mitochondrion</keyword>
<dbReference type="EMBL" id="AE016817">
    <property type="protein sequence ID" value="AAS51896.1"/>
    <property type="molecule type" value="Genomic_DNA"/>
</dbReference>
<dbReference type="eggNOG" id="KOG4103">
    <property type="taxonomic scope" value="Eukaryota"/>
</dbReference>
<dbReference type="FunCoup" id="Q75AE2">
    <property type="interactions" value="120"/>
</dbReference>
<dbReference type="GO" id="GO:0042407">
    <property type="term" value="P:cristae formation"/>
    <property type="evidence" value="ECO:0007669"/>
    <property type="project" value="EnsemblFungi"/>
</dbReference>
<dbReference type="Pfam" id="PF04718">
    <property type="entry name" value="ATP-synt_G"/>
    <property type="match status" value="1"/>
</dbReference>
<dbReference type="InParanoid" id="Q75AE2"/>
<evidence type="ECO:0000256" key="3">
    <source>
        <dbReference type="ARBA" id="ARBA00022448"/>
    </source>
</evidence>
<keyword evidence="8" id="KW-0472">Membrane</keyword>
<dbReference type="GO" id="GO:0046933">
    <property type="term" value="F:proton-transporting ATP synthase activity, rotational mechanism"/>
    <property type="evidence" value="ECO:0007669"/>
    <property type="project" value="EnsemblFungi"/>
</dbReference>
<dbReference type="GO" id="GO:0045259">
    <property type="term" value="C:proton-transporting ATP synthase complex"/>
    <property type="evidence" value="ECO:0007669"/>
    <property type="project" value="UniProtKB-KW"/>
</dbReference>
<keyword evidence="5" id="KW-0375">Hydrogen ion transport</keyword>
<dbReference type="STRING" id="284811.Q75AE2"/>
<evidence type="ECO:0000313" key="10">
    <source>
        <dbReference type="EMBL" id="AAS51896.1"/>
    </source>
</evidence>
<evidence type="ECO:0000256" key="9">
    <source>
        <dbReference type="ARBA" id="ARBA00023310"/>
    </source>
</evidence>
<comment type="subcellular location">
    <subcellularLocation>
        <location evidence="1">Mitochondrion membrane</location>
    </subcellularLocation>
</comment>
<gene>
    <name evidence="10" type="ORF">AGOS_ADL025W</name>
</gene>
<evidence type="ECO:0000256" key="6">
    <source>
        <dbReference type="ARBA" id="ARBA00023065"/>
    </source>
</evidence>
<keyword evidence="4" id="KW-0138">CF(0)</keyword>
<dbReference type="OrthoDB" id="437at2759"/>
<reference evidence="10 11" key="1">
    <citation type="journal article" date="2004" name="Science">
        <title>The Ashbya gossypii genome as a tool for mapping the ancient Saccharomyces cerevisiae genome.</title>
        <authorList>
            <person name="Dietrich F.S."/>
            <person name="Voegeli S."/>
            <person name="Brachat S."/>
            <person name="Lerch A."/>
            <person name="Gates K."/>
            <person name="Steiner S."/>
            <person name="Mohr C."/>
            <person name="Pohlmann R."/>
            <person name="Luedi P."/>
            <person name="Choi S."/>
            <person name="Wing R.A."/>
            <person name="Flavier A."/>
            <person name="Gaffney T.D."/>
            <person name="Philippsen P."/>
        </authorList>
    </citation>
    <scope>NUCLEOTIDE SEQUENCE [LARGE SCALE GENOMIC DNA]</scope>
    <source>
        <strain evidence="11">ATCC 10895 / CBS 109.51 / FGSC 9923 / NRRL Y-1056</strain>
    </source>
</reference>
<dbReference type="AlphaFoldDB" id="Q75AE2"/>
<name>Q75AE2_EREGS</name>
<dbReference type="GeneID" id="4620220"/>
<organism evidence="10 11">
    <name type="scientific">Eremothecium gossypii (strain ATCC 10895 / CBS 109.51 / FGSC 9923 / NRRL Y-1056)</name>
    <name type="common">Yeast</name>
    <name type="synonym">Ashbya gossypii</name>
    <dbReference type="NCBI Taxonomy" id="284811"/>
    <lineage>
        <taxon>Eukaryota</taxon>
        <taxon>Fungi</taxon>
        <taxon>Dikarya</taxon>
        <taxon>Ascomycota</taxon>
        <taxon>Saccharomycotina</taxon>
        <taxon>Saccharomycetes</taxon>
        <taxon>Saccharomycetales</taxon>
        <taxon>Saccharomycetaceae</taxon>
        <taxon>Eremothecium</taxon>
    </lineage>
</organism>
<dbReference type="GO" id="GO:0005743">
    <property type="term" value="C:mitochondrial inner membrane"/>
    <property type="evidence" value="ECO:0007669"/>
    <property type="project" value="EnsemblFungi"/>
</dbReference>
<evidence type="ECO:0000256" key="7">
    <source>
        <dbReference type="ARBA" id="ARBA00023128"/>
    </source>
</evidence>
<dbReference type="GO" id="GO:0015986">
    <property type="term" value="P:proton motive force-driven ATP synthesis"/>
    <property type="evidence" value="ECO:0000318"/>
    <property type="project" value="GO_Central"/>
</dbReference>
<evidence type="ECO:0000256" key="5">
    <source>
        <dbReference type="ARBA" id="ARBA00022781"/>
    </source>
</evidence>
<dbReference type="InterPro" id="IPR006808">
    <property type="entry name" value="ATP_synth_F0_gsu_mt"/>
</dbReference>
<keyword evidence="3" id="KW-0813">Transport</keyword>
<protein>
    <submittedName>
        <fullName evidence="10">ADL025Wp</fullName>
    </submittedName>
</protein>
<proteinExistence type="inferred from homology"/>
<evidence type="ECO:0000256" key="4">
    <source>
        <dbReference type="ARBA" id="ARBA00022547"/>
    </source>
</evidence>